<dbReference type="KEGG" id="this:HZT40_20715"/>
<keyword evidence="3" id="KW-1185">Reference proteome</keyword>
<evidence type="ECO:0000313" key="2">
    <source>
        <dbReference type="EMBL" id="QLQ33623.1"/>
    </source>
</evidence>
<name>A0A7L6AX72_9GAMM</name>
<dbReference type="AlphaFoldDB" id="A0A7L6AX72"/>
<sequence>MGTEVATGSSGTLAAVGSSLANVGTATKAFVLAHPIGMATVGGALLGIGAYYALGKVFKKTEAPVQTAPAAA</sequence>
<keyword evidence="1" id="KW-0812">Transmembrane</keyword>
<gene>
    <name evidence="2" type="ORF">HZT40_20715</name>
</gene>
<dbReference type="Proteomes" id="UP000510621">
    <property type="component" value="Chromosome"/>
</dbReference>
<dbReference type="EMBL" id="CP059265">
    <property type="protein sequence ID" value="QLQ33623.1"/>
    <property type="molecule type" value="Genomic_DNA"/>
</dbReference>
<evidence type="ECO:0000256" key="1">
    <source>
        <dbReference type="SAM" id="Phobius"/>
    </source>
</evidence>
<reference evidence="2" key="1">
    <citation type="submission" date="2020-06" db="EMBL/GenBank/DDBJ databases">
        <title>Analysis procedures for assessing recovery of high quality, complete, closed genomes from Nanopore long read metagenome sequencing.</title>
        <authorList>
            <person name="Bessarab I."/>
            <person name="Arumugam K."/>
            <person name="Haryono M."/>
            <person name="Liu X."/>
            <person name="Roy S."/>
            <person name="Zuniga-Montanez R.E."/>
            <person name="Qiu G."/>
            <person name="Drautz-Moses D.I."/>
            <person name="Law Y.Y."/>
            <person name="Wuertz S."/>
            <person name="Lauro F.M."/>
            <person name="Huson D.H."/>
            <person name="Williams R.B."/>
        </authorList>
    </citation>
    <scope>NUCLEOTIDE SEQUENCE [LARGE SCALE GENOMIC DNA]</scope>
    <source>
        <strain evidence="2">SSD2</strain>
    </source>
</reference>
<keyword evidence="1" id="KW-1133">Transmembrane helix</keyword>
<protein>
    <submittedName>
        <fullName evidence="2">Uncharacterized protein</fullName>
    </submittedName>
</protein>
<proteinExistence type="predicted"/>
<feature type="transmembrane region" description="Helical" evidence="1">
    <location>
        <begin position="31"/>
        <end position="54"/>
    </location>
</feature>
<accession>A0A7L6AX72</accession>
<keyword evidence="1" id="KW-0472">Membrane</keyword>
<evidence type="ECO:0000313" key="3">
    <source>
        <dbReference type="Proteomes" id="UP000510621"/>
    </source>
</evidence>
<organism evidence="2 3">
    <name type="scientific">Candidatus Thiothrix singaporensis</name>
    <dbReference type="NCBI Taxonomy" id="2799669"/>
    <lineage>
        <taxon>Bacteria</taxon>
        <taxon>Pseudomonadati</taxon>
        <taxon>Pseudomonadota</taxon>
        <taxon>Gammaproteobacteria</taxon>
        <taxon>Thiotrichales</taxon>
        <taxon>Thiotrichaceae</taxon>
        <taxon>Thiothrix</taxon>
    </lineage>
</organism>